<keyword evidence="2" id="KW-1185">Reference proteome</keyword>
<organism evidence="1 2">
    <name type="scientific">Catharanthus roseus</name>
    <name type="common">Madagascar periwinkle</name>
    <name type="synonym">Vinca rosea</name>
    <dbReference type="NCBI Taxonomy" id="4058"/>
    <lineage>
        <taxon>Eukaryota</taxon>
        <taxon>Viridiplantae</taxon>
        <taxon>Streptophyta</taxon>
        <taxon>Embryophyta</taxon>
        <taxon>Tracheophyta</taxon>
        <taxon>Spermatophyta</taxon>
        <taxon>Magnoliopsida</taxon>
        <taxon>eudicotyledons</taxon>
        <taxon>Gunneridae</taxon>
        <taxon>Pentapetalae</taxon>
        <taxon>asterids</taxon>
        <taxon>lamiids</taxon>
        <taxon>Gentianales</taxon>
        <taxon>Apocynaceae</taxon>
        <taxon>Rauvolfioideae</taxon>
        <taxon>Vinceae</taxon>
        <taxon>Catharanthinae</taxon>
        <taxon>Catharanthus</taxon>
    </lineage>
</organism>
<evidence type="ECO:0000313" key="2">
    <source>
        <dbReference type="Proteomes" id="UP001060085"/>
    </source>
</evidence>
<reference evidence="2" key="1">
    <citation type="journal article" date="2023" name="Nat. Plants">
        <title>Single-cell RNA sequencing provides a high-resolution roadmap for understanding the multicellular compartmentation of specialized metabolism.</title>
        <authorList>
            <person name="Sun S."/>
            <person name="Shen X."/>
            <person name="Li Y."/>
            <person name="Li Y."/>
            <person name="Wang S."/>
            <person name="Li R."/>
            <person name="Zhang H."/>
            <person name="Shen G."/>
            <person name="Guo B."/>
            <person name="Wei J."/>
            <person name="Xu J."/>
            <person name="St-Pierre B."/>
            <person name="Chen S."/>
            <person name="Sun C."/>
        </authorList>
    </citation>
    <scope>NUCLEOTIDE SEQUENCE [LARGE SCALE GENOMIC DNA]</scope>
</reference>
<dbReference type="EMBL" id="CM044701">
    <property type="protein sequence ID" value="KAI5682013.1"/>
    <property type="molecule type" value="Genomic_DNA"/>
</dbReference>
<sequence length="135" mass="15811">MKPRVDDEEEEVPIKRRGPYGTKKCGVYHHGHTQDARLKEEQLIQTKQFRKSHMPPRDMLRFFREQNVNYAVSAQKLYNVLAKMKKKMQGHNMVEEVLCLSAQWSYTTFSRNCDGSNVLIDIVVAHPTSIQMMRT</sequence>
<protein>
    <submittedName>
        <fullName evidence="1">Uncharacterized protein</fullName>
    </submittedName>
</protein>
<name>A0ACC0CAK1_CATRO</name>
<accession>A0ACC0CAK1</accession>
<proteinExistence type="predicted"/>
<gene>
    <name evidence="1" type="ORF">M9H77_03241</name>
</gene>
<comment type="caution">
    <text evidence="1">The sequence shown here is derived from an EMBL/GenBank/DDBJ whole genome shotgun (WGS) entry which is preliminary data.</text>
</comment>
<dbReference type="Proteomes" id="UP001060085">
    <property type="component" value="Linkage Group LG01"/>
</dbReference>
<evidence type="ECO:0000313" key="1">
    <source>
        <dbReference type="EMBL" id="KAI5682013.1"/>
    </source>
</evidence>